<sequence length="547" mass="64357">MNMLYGLSRFMKYYEIKMYGVVMFDYYGGNEFGVKVFKNDAVEANYRRMTPYKFVNSDNYLKWKKDDYIVDGMSLQYQKAVALWSFNAFQNYVDYFEMKITNLHIDGRHPYLRMCNEFEKLFKDLEVGSNIHLHFSEDMWRIDLEWKDNSYVFCSNWHSFAEKVKLKVGDTLVLLKTPSSGDDIVNVCLFSGKEEIVDDKREKKVQFERSFLKVVTQHCLEEGTMFLPKRIKDKYGDKLRLINELEVCGERWTVLYNYTDGYVAKLEKMIERFNLRIKETVVFKFNDTNVLYGRIYKMDGKEIDYENRSVEISENGQGNWFWDVHWKSESDTENAVGSEICGAEKLKNSCTTKSAPLFNRKYPLFVVVMDRDSMVFNEMPFQILPERLTVECSEKIPHNVKLMLPNGREIHVHFNRNEQCLSPMHEFINECKRLFGSTMVYSYEGNRKFLVHVLKEDFCEVDYFPFRTIPRAKVYDQDNINGIGWKFIVLATGTTIETGDINVRKKYSAKCEASFVKRETNRLSLLAWRKKNGGAIGNGGIRYSTGK</sequence>
<evidence type="ECO:0000256" key="2">
    <source>
        <dbReference type="ARBA" id="ARBA00023015"/>
    </source>
</evidence>
<dbReference type="PANTHER" id="PTHR31920:SF132">
    <property type="entry name" value="TF-B3 DOMAIN-CONTAINING PROTEIN"/>
    <property type="match status" value="1"/>
</dbReference>
<gene>
    <name evidence="7" type="ORF">POM88_025838</name>
</gene>
<dbReference type="InterPro" id="IPR003340">
    <property type="entry name" value="B3_DNA-bd"/>
</dbReference>
<keyword evidence="4" id="KW-0804">Transcription</keyword>
<evidence type="ECO:0000256" key="3">
    <source>
        <dbReference type="ARBA" id="ARBA00023125"/>
    </source>
</evidence>
<evidence type="ECO:0000256" key="1">
    <source>
        <dbReference type="ARBA" id="ARBA00004123"/>
    </source>
</evidence>
<keyword evidence="3" id="KW-0238">DNA-binding</keyword>
<proteinExistence type="predicted"/>
<dbReference type="SUPFAM" id="SSF101936">
    <property type="entry name" value="DNA-binding pseudobarrel domain"/>
    <property type="match status" value="2"/>
</dbReference>
<protein>
    <recommendedName>
        <fullName evidence="6">TF-B3 domain-containing protein</fullName>
    </recommendedName>
</protein>
<organism evidence="7 8">
    <name type="scientific">Heracleum sosnowskyi</name>
    <dbReference type="NCBI Taxonomy" id="360622"/>
    <lineage>
        <taxon>Eukaryota</taxon>
        <taxon>Viridiplantae</taxon>
        <taxon>Streptophyta</taxon>
        <taxon>Embryophyta</taxon>
        <taxon>Tracheophyta</taxon>
        <taxon>Spermatophyta</taxon>
        <taxon>Magnoliopsida</taxon>
        <taxon>eudicotyledons</taxon>
        <taxon>Gunneridae</taxon>
        <taxon>Pentapetalae</taxon>
        <taxon>asterids</taxon>
        <taxon>campanulids</taxon>
        <taxon>Apiales</taxon>
        <taxon>Apiaceae</taxon>
        <taxon>Apioideae</taxon>
        <taxon>apioid superclade</taxon>
        <taxon>Tordylieae</taxon>
        <taxon>Tordyliinae</taxon>
        <taxon>Heracleum</taxon>
    </lineage>
</organism>
<feature type="domain" description="TF-B3" evidence="6">
    <location>
        <begin position="140"/>
        <end position="193"/>
    </location>
</feature>
<evidence type="ECO:0000256" key="4">
    <source>
        <dbReference type="ARBA" id="ARBA00023163"/>
    </source>
</evidence>
<accession>A0AAD8I5Z9</accession>
<dbReference type="Proteomes" id="UP001237642">
    <property type="component" value="Unassembled WGS sequence"/>
</dbReference>
<evidence type="ECO:0000313" key="8">
    <source>
        <dbReference type="Proteomes" id="UP001237642"/>
    </source>
</evidence>
<evidence type="ECO:0000256" key="5">
    <source>
        <dbReference type="ARBA" id="ARBA00023242"/>
    </source>
</evidence>
<reference evidence="7" key="2">
    <citation type="submission" date="2023-05" db="EMBL/GenBank/DDBJ databases">
        <authorList>
            <person name="Schelkunov M.I."/>
        </authorList>
    </citation>
    <scope>NUCLEOTIDE SEQUENCE</scope>
    <source>
        <strain evidence="7">Hsosn_3</strain>
        <tissue evidence="7">Leaf</tissue>
    </source>
</reference>
<dbReference type="AlphaFoldDB" id="A0AAD8I5Z9"/>
<dbReference type="GO" id="GO:0005634">
    <property type="term" value="C:nucleus"/>
    <property type="evidence" value="ECO:0007669"/>
    <property type="project" value="UniProtKB-SubCell"/>
</dbReference>
<dbReference type="PROSITE" id="PS50863">
    <property type="entry name" value="B3"/>
    <property type="match status" value="1"/>
</dbReference>
<dbReference type="Gene3D" id="2.40.330.10">
    <property type="entry name" value="DNA-binding pseudobarrel domain"/>
    <property type="match status" value="1"/>
</dbReference>
<dbReference type="GO" id="GO:0003677">
    <property type="term" value="F:DNA binding"/>
    <property type="evidence" value="ECO:0007669"/>
    <property type="project" value="UniProtKB-KW"/>
</dbReference>
<name>A0AAD8I5Z9_9APIA</name>
<dbReference type="InterPro" id="IPR015300">
    <property type="entry name" value="DNA-bd_pseudobarrel_sf"/>
</dbReference>
<evidence type="ECO:0000313" key="7">
    <source>
        <dbReference type="EMBL" id="KAK1379094.1"/>
    </source>
</evidence>
<keyword evidence="8" id="KW-1185">Reference proteome</keyword>
<reference evidence="7" key="1">
    <citation type="submission" date="2023-02" db="EMBL/GenBank/DDBJ databases">
        <title>Genome of toxic invasive species Heracleum sosnowskyi carries increased number of genes despite the absence of recent whole-genome duplications.</title>
        <authorList>
            <person name="Schelkunov M."/>
            <person name="Shtratnikova V."/>
            <person name="Makarenko M."/>
            <person name="Klepikova A."/>
            <person name="Omelchenko D."/>
            <person name="Novikova G."/>
            <person name="Obukhova E."/>
            <person name="Bogdanov V."/>
            <person name="Penin A."/>
            <person name="Logacheva M."/>
        </authorList>
    </citation>
    <scope>NUCLEOTIDE SEQUENCE</scope>
    <source>
        <strain evidence="7">Hsosn_3</strain>
        <tissue evidence="7">Leaf</tissue>
    </source>
</reference>
<comment type="subcellular location">
    <subcellularLocation>
        <location evidence="1">Nucleus</location>
    </subcellularLocation>
</comment>
<comment type="caution">
    <text evidence="7">The sequence shown here is derived from an EMBL/GenBank/DDBJ whole genome shotgun (WGS) entry which is preliminary data.</text>
</comment>
<dbReference type="EMBL" id="JAUIZM010000006">
    <property type="protein sequence ID" value="KAK1379094.1"/>
    <property type="molecule type" value="Genomic_DNA"/>
</dbReference>
<dbReference type="InterPro" id="IPR050655">
    <property type="entry name" value="Plant_B3_domain"/>
</dbReference>
<dbReference type="PANTHER" id="PTHR31920">
    <property type="entry name" value="B3 DOMAIN-CONTAINING"/>
    <property type="match status" value="1"/>
</dbReference>
<keyword evidence="2" id="KW-0805">Transcription regulation</keyword>
<evidence type="ECO:0000259" key="6">
    <source>
        <dbReference type="PROSITE" id="PS50863"/>
    </source>
</evidence>
<keyword evidence="5" id="KW-0539">Nucleus</keyword>